<dbReference type="EC" id="2.6.1.16" evidence="2"/>
<dbReference type="PANTHER" id="PTHR10937:SF0">
    <property type="entry name" value="GLUTAMINE--FRUCTOSE-6-PHOSPHATE TRANSAMINASE (ISOMERIZING)"/>
    <property type="match status" value="1"/>
</dbReference>
<dbReference type="GO" id="GO:0006002">
    <property type="term" value="P:fructose 6-phosphate metabolic process"/>
    <property type="evidence" value="ECO:0007669"/>
    <property type="project" value="TreeGrafter"/>
</dbReference>
<organism evidence="8 9">
    <name type="scientific">Pirellulimonas nuda</name>
    <dbReference type="NCBI Taxonomy" id="2528009"/>
    <lineage>
        <taxon>Bacteria</taxon>
        <taxon>Pseudomonadati</taxon>
        <taxon>Planctomycetota</taxon>
        <taxon>Planctomycetia</taxon>
        <taxon>Pirellulales</taxon>
        <taxon>Lacipirellulaceae</taxon>
        <taxon>Pirellulimonas</taxon>
    </lineage>
</organism>
<dbReference type="PROSITE" id="PS51278">
    <property type="entry name" value="GATASE_TYPE_2"/>
    <property type="match status" value="1"/>
</dbReference>
<keyword evidence="5 8" id="KW-0808">Transferase</keyword>
<evidence type="ECO:0000256" key="3">
    <source>
        <dbReference type="ARBA" id="ARBA00016090"/>
    </source>
</evidence>
<comment type="catalytic activity">
    <reaction evidence="1">
        <text>D-fructose 6-phosphate + L-glutamine = D-glucosamine 6-phosphate + L-glutamate</text>
        <dbReference type="Rhea" id="RHEA:13237"/>
        <dbReference type="ChEBI" id="CHEBI:29985"/>
        <dbReference type="ChEBI" id="CHEBI:58359"/>
        <dbReference type="ChEBI" id="CHEBI:58725"/>
        <dbReference type="ChEBI" id="CHEBI:61527"/>
        <dbReference type="EC" id="2.6.1.16"/>
    </reaction>
</comment>
<dbReference type="GO" id="GO:0004360">
    <property type="term" value="F:glutamine-fructose-6-phosphate transaminase (isomerizing) activity"/>
    <property type="evidence" value="ECO:0007669"/>
    <property type="project" value="UniProtKB-EC"/>
</dbReference>
<dbReference type="RefSeq" id="WP_145283248.1">
    <property type="nucleotide sequence ID" value="NZ_CP036291.1"/>
</dbReference>
<gene>
    <name evidence="8" type="primary">glmS_1</name>
    <name evidence="8" type="ORF">Pla175_17610</name>
</gene>
<keyword evidence="6" id="KW-0315">Glutamine amidotransferase</keyword>
<dbReference type="EMBL" id="CP036291">
    <property type="protein sequence ID" value="QDU88385.1"/>
    <property type="molecule type" value="Genomic_DNA"/>
</dbReference>
<dbReference type="PANTHER" id="PTHR10937">
    <property type="entry name" value="GLUCOSAMINE--FRUCTOSE-6-PHOSPHATE AMINOTRANSFERASE, ISOMERIZING"/>
    <property type="match status" value="1"/>
</dbReference>
<dbReference type="KEGG" id="pnd:Pla175_17610"/>
<evidence type="ECO:0000259" key="7">
    <source>
        <dbReference type="PROSITE" id="PS51278"/>
    </source>
</evidence>
<evidence type="ECO:0000256" key="1">
    <source>
        <dbReference type="ARBA" id="ARBA00001031"/>
    </source>
</evidence>
<dbReference type="InterPro" id="IPR017932">
    <property type="entry name" value="GATase_2_dom"/>
</dbReference>
<dbReference type="CDD" id="cd00352">
    <property type="entry name" value="Gn_AT_II"/>
    <property type="match status" value="1"/>
</dbReference>
<keyword evidence="4 8" id="KW-0032">Aminotransferase</keyword>
<dbReference type="GO" id="GO:0006047">
    <property type="term" value="P:UDP-N-acetylglucosamine metabolic process"/>
    <property type="evidence" value="ECO:0007669"/>
    <property type="project" value="TreeGrafter"/>
</dbReference>
<dbReference type="OrthoDB" id="5413359at2"/>
<evidence type="ECO:0000313" key="8">
    <source>
        <dbReference type="EMBL" id="QDU88385.1"/>
    </source>
</evidence>
<dbReference type="SUPFAM" id="SSF56235">
    <property type="entry name" value="N-terminal nucleophile aminohydrolases (Ntn hydrolases)"/>
    <property type="match status" value="1"/>
</dbReference>
<dbReference type="Proteomes" id="UP000317429">
    <property type="component" value="Chromosome"/>
</dbReference>
<accession>A0A518DA72</accession>
<sequence>MCGLFGFVATPGQTFNIDRLARIAEVTQRRGPHAFGFAWVDARGRLKMFKRTGKISDYIGCLAMAHDARMLIGHCRYATHGSPSNNLNNHPFACDGGWLVHNGVIHQHEELNEGYMLSPTTQCDSETLALLVEELDGTMLQRVAKAAKLCGGAPLATMALWRNPLRMVVLRSGTQPLHTGSTREGTYLASLPGGLPGVRKIRDERALEYRIRDGKIATRGLDLGAVDVTA</sequence>
<dbReference type="Pfam" id="PF13522">
    <property type="entry name" value="GATase_6"/>
    <property type="match status" value="1"/>
</dbReference>
<evidence type="ECO:0000256" key="2">
    <source>
        <dbReference type="ARBA" id="ARBA00012916"/>
    </source>
</evidence>
<dbReference type="GO" id="GO:0006487">
    <property type="term" value="P:protein N-linked glycosylation"/>
    <property type="evidence" value="ECO:0007669"/>
    <property type="project" value="TreeGrafter"/>
</dbReference>
<name>A0A518DA72_9BACT</name>
<dbReference type="AlphaFoldDB" id="A0A518DA72"/>
<feature type="domain" description="Glutamine amidotransferase type-2" evidence="7">
    <location>
        <begin position="2"/>
        <end position="222"/>
    </location>
</feature>
<evidence type="ECO:0000313" key="9">
    <source>
        <dbReference type="Proteomes" id="UP000317429"/>
    </source>
</evidence>
<evidence type="ECO:0000256" key="6">
    <source>
        <dbReference type="ARBA" id="ARBA00022962"/>
    </source>
</evidence>
<evidence type="ECO:0000256" key="4">
    <source>
        <dbReference type="ARBA" id="ARBA00022576"/>
    </source>
</evidence>
<evidence type="ECO:0000256" key="5">
    <source>
        <dbReference type="ARBA" id="ARBA00022679"/>
    </source>
</evidence>
<reference evidence="8 9" key="1">
    <citation type="submission" date="2019-02" db="EMBL/GenBank/DDBJ databases">
        <title>Deep-cultivation of Planctomycetes and their phenomic and genomic characterization uncovers novel biology.</title>
        <authorList>
            <person name="Wiegand S."/>
            <person name="Jogler M."/>
            <person name="Boedeker C."/>
            <person name="Pinto D."/>
            <person name="Vollmers J."/>
            <person name="Rivas-Marin E."/>
            <person name="Kohn T."/>
            <person name="Peeters S.H."/>
            <person name="Heuer A."/>
            <person name="Rast P."/>
            <person name="Oberbeckmann S."/>
            <person name="Bunk B."/>
            <person name="Jeske O."/>
            <person name="Meyerdierks A."/>
            <person name="Storesund J.E."/>
            <person name="Kallscheuer N."/>
            <person name="Luecker S."/>
            <person name="Lage O.M."/>
            <person name="Pohl T."/>
            <person name="Merkel B.J."/>
            <person name="Hornburger P."/>
            <person name="Mueller R.-W."/>
            <person name="Bruemmer F."/>
            <person name="Labrenz M."/>
            <person name="Spormann A.M."/>
            <person name="Op den Camp H."/>
            <person name="Overmann J."/>
            <person name="Amann R."/>
            <person name="Jetten M.S.M."/>
            <person name="Mascher T."/>
            <person name="Medema M.H."/>
            <person name="Devos D.P."/>
            <person name="Kaster A.-K."/>
            <person name="Ovreas L."/>
            <person name="Rohde M."/>
            <person name="Galperin M.Y."/>
            <person name="Jogler C."/>
        </authorList>
    </citation>
    <scope>NUCLEOTIDE SEQUENCE [LARGE SCALE GENOMIC DNA]</scope>
    <source>
        <strain evidence="8 9">Pla175</strain>
    </source>
</reference>
<protein>
    <recommendedName>
        <fullName evidence="3">Glutamine--fructose-6-phosphate aminotransferase [isomerizing]</fullName>
        <ecNumber evidence="2">2.6.1.16</ecNumber>
    </recommendedName>
</protein>
<keyword evidence="9" id="KW-1185">Reference proteome</keyword>
<proteinExistence type="predicted"/>
<dbReference type="InterPro" id="IPR029055">
    <property type="entry name" value="Ntn_hydrolases_N"/>
</dbReference>
<dbReference type="Gene3D" id="3.60.20.10">
    <property type="entry name" value="Glutamine Phosphoribosylpyrophosphate, subunit 1, domain 1"/>
    <property type="match status" value="1"/>
</dbReference>